<sequence length="203" mass="23873">MAGRKAFYIFHAIIAPLFPSNINIRYAIQIALLEVINRKDSEIRAYNNRFAGHPQPQLHHNSNNTTPTKQIIYKLKKSYRQLGYYLESWFELTKRNSSNHNTKVKYKEFTLALNWENSQQRIEVISIDQLSPIIMAYTNTQITTASFHSISKQYNQFKTNELLIIPSTTTKTNDEWLLASLFTWKSTKTTVYNTNTYMYLMQK</sequence>
<evidence type="ECO:0000313" key="1">
    <source>
        <dbReference type="EMBL" id="GME77102.1"/>
    </source>
</evidence>
<dbReference type="EMBL" id="BSXS01001737">
    <property type="protein sequence ID" value="GME77102.1"/>
    <property type="molecule type" value="Genomic_DNA"/>
</dbReference>
<organism evidence="1 2">
    <name type="scientific">Ambrosiozyma monospora</name>
    <name type="common">Yeast</name>
    <name type="synonym">Endomycopsis monosporus</name>
    <dbReference type="NCBI Taxonomy" id="43982"/>
    <lineage>
        <taxon>Eukaryota</taxon>
        <taxon>Fungi</taxon>
        <taxon>Dikarya</taxon>
        <taxon>Ascomycota</taxon>
        <taxon>Saccharomycotina</taxon>
        <taxon>Pichiomycetes</taxon>
        <taxon>Pichiales</taxon>
        <taxon>Pichiaceae</taxon>
        <taxon>Ambrosiozyma</taxon>
    </lineage>
</organism>
<reference evidence="1" key="1">
    <citation type="submission" date="2023-04" db="EMBL/GenBank/DDBJ databases">
        <title>Ambrosiozyma monospora NBRC 10751.</title>
        <authorList>
            <person name="Ichikawa N."/>
            <person name="Sato H."/>
            <person name="Tonouchi N."/>
        </authorList>
    </citation>
    <scope>NUCLEOTIDE SEQUENCE</scope>
    <source>
        <strain evidence="1">NBRC 10751</strain>
    </source>
</reference>
<name>A0ACB5SZD9_AMBMO</name>
<proteinExistence type="predicted"/>
<dbReference type="Proteomes" id="UP001165064">
    <property type="component" value="Unassembled WGS sequence"/>
</dbReference>
<accession>A0ACB5SZD9</accession>
<keyword evidence="2" id="KW-1185">Reference proteome</keyword>
<comment type="caution">
    <text evidence="1">The sequence shown here is derived from an EMBL/GenBank/DDBJ whole genome shotgun (WGS) entry which is preliminary data.</text>
</comment>
<gene>
    <name evidence="1" type="ORF">Amon02_000288800</name>
</gene>
<evidence type="ECO:0000313" key="2">
    <source>
        <dbReference type="Proteomes" id="UP001165064"/>
    </source>
</evidence>
<protein>
    <submittedName>
        <fullName evidence="1">Unnamed protein product</fullName>
    </submittedName>
</protein>